<dbReference type="InterPro" id="IPR018946">
    <property type="entry name" value="PhoD-like_MPP"/>
</dbReference>
<dbReference type="Pfam" id="PF09423">
    <property type="entry name" value="PhoD"/>
    <property type="match status" value="1"/>
</dbReference>
<feature type="domain" description="Phospholipase D N-terminal" evidence="2">
    <location>
        <begin position="8"/>
        <end position="104"/>
    </location>
</feature>
<dbReference type="Gene3D" id="2.60.40.380">
    <property type="entry name" value="Purple acid phosphatase-like, N-terminal"/>
    <property type="match status" value="1"/>
</dbReference>
<dbReference type="InterPro" id="IPR038607">
    <property type="entry name" value="PhoD-like_sf"/>
</dbReference>
<dbReference type="EMBL" id="CP011502">
    <property type="protein sequence ID" value="ALX04646.1"/>
    <property type="molecule type" value="Genomic_DNA"/>
</dbReference>
<proteinExistence type="predicted"/>
<dbReference type="SUPFAM" id="SSF56300">
    <property type="entry name" value="Metallo-dependent phosphatases"/>
    <property type="match status" value="1"/>
</dbReference>
<dbReference type="Pfam" id="PF16655">
    <property type="entry name" value="PhoD_N"/>
    <property type="match status" value="1"/>
</dbReference>
<organism evidence="3 4">
    <name type="scientific">Aeromicrobium erythreum</name>
    <dbReference type="NCBI Taxonomy" id="2041"/>
    <lineage>
        <taxon>Bacteria</taxon>
        <taxon>Bacillati</taxon>
        <taxon>Actinomycetota</taxon>
        <taxon>Actinomycetes</taxon>
        <taxon>Propionibacteriales</taxon>
        <taxon>Nocardioidaceae</taxon>
        <taxon>Aeromicrobium</taxon>
    </lineage>
</organism>
<dbReference type="KEGG" id="aer:AERYTH_08045"/>
<dbReference type="Gene3D" id="3.60.21.70">
    <property type="entry name" value="PhoD-like phosphatase"/>
    <property type="match status" value="1"/>
</dbReference>
<protein>
    <submittedName>
        <fullName evidence="3">Alkaline phosphatase</fullName>
    </submittedName>
</protein>
<dbReference type="PANTHER" id="PTHR43606">
    <property type="entry name" value="PHOSPHATASE, PUTATIVE (AFU_ORTHOLOGUE AFUA_6G08710)-RELATED"/>
    <property type="match status" value="1"/>
</dbReference>
<feature type="domain" description="PhoD-like phosphatase metallophosphatase" evidence="1">
    <location>
        <begin position="117"/>
        <end position="484"/>
    </location>
</feature>
<dbReference type="STRING" id="2041.AERYTH_08045"/>
<sequence length="524" mass="57722">MTVTFFRHGVASGDPLPTAVVLWTRVTPTASATPGSGRGPRAEVSWVVALDRAFRRVVRRGTATTSAAQDHTVKVDVTGLAPGTTYYYRFSYQRKRSTTGRTRTAPATNAAPARMRFGVVSCANYEAGYFSAYRHLAQQQVDVVLHLGDYIYEYGTGEYAMGQKNVVVRQADPTHEIVSLSDYRRRHALYKTDPDLQTLHRSVPFICTWDDHESANDAWLQGAENHDPATEGSWAARRAAAYRAYDEWMPVRLSGTARLGDGTQIYRRFTFGRLAELSMLDLRSYRTAPGGAFTQVPSRDDAGRKIAGDDQIAWLKRGLSTTASQWKLVGNPVMISPVLVPPLPNRVRDGLQDSIGLLPAEGVQYNTDQWDGYTVERRQVLEHLADQNITDTVFLTGDIHSAWACDLPTDPGTYPFSTTVGTELVCTSVTSNNLKDILGAPPRTASVGVEEAIKTANRHVKHLDFDNHGFSVLDVTPARVQMDWYVISSRADRAATASWSTSYEVPASAQKVRKVSQPTTGASA</sequence>
<evidence type="ECO:0000259" key="2">
    <source>
        <dbReference type="Pfam" id="PF16655"/>
    </source>
</evidence>
<gene>
    <name evidence="3" type="ORF">AERYTH_08045</name>
</gene>
<dbReference type="InterPro" id="IPR032093">
    <property type="entry name" value="PhoD_N"/>
</dbReference>
<dbReference type="InterPro" id="IPR052900">
    <property type="entry name" value="Phospholipid_Metab_Enz"/>
</dbReference>
<dbReference type="Proteomes" id="UP000067689">
    <property type="component" value="Chromosome"/>
</dbReference>
<dbReference type="CDD" id="cd07389">
    <property type="entry name" value="MPP_PhoD"/>
    <property type="match status" value="1"/>
</dbReference>
<dbReference type="RefSeq" id="WP_067856977.1">
    <property type="nucleotide sequence ID" value="NZ_CP011502.1"/>
</dbReference>
<accession>A0A0U4CNG0</accession>
<dbReference type="AlphaFoldDB" id="A0A0U4CNG0"/>
<dbReference type="PANTHER" id="PTHR43606:SF2">
    <property type="entry name" value="ALKALINE PHOSPHATASE FAMILY PROTEIN (AFU_ORTHOLOGUE AFUA_5G03860)"/>
    <property type="match status" value="1"/>
</dbReference>
<evidence type="ECO:0000259" key="1">
    <source>
        <dbReference type="Pfam" id="PF09423"/>
    </source>
</evidence>
<reference evidence="3 4" key="1">
    <citation type="journal article" date="1991" name="Int. J. Syst. Bacteriol.">
        <title>Description of the erythromycin-producing bacterium Arthrobacter sp. strain NRRL B-3381 as Aeromicrobium erythreum gen. nov., sp. nov.</title>
        <authorList>
            <person name="Miller E.S."/>
            <person name="Woese C.R."/>
            <person name="Brenner S."/>
        </authorList>
    </citation>
    <scope>NUCLEOTIDE SEQUENCE [LARGE SCALE GENOMIC DNA]</scope>
    <source>
        <strain evidence="3 4">AR18</strain>
    </source>
</reference>
<name>A0A0U4CNG0_9ACTN</name>
<dbReference type="InterPro" id="IPR029052">
    <property type="entry name" value="Metallo-depent_PP-like"/>
</dbReference>
<dbReference type="PATRIC" id="fig|2041.4.peg.1688"/>
<evidence type="ECO:0000313" key="3">
    <source>
        <dbReference type="EMBL" id="ALX04646.1"/>
    </source>
</evidence>
<dbReference type="OrthoDB" id="327733at2"/>
<keyword evidence="4" id="KW-1185">Reference proteome</keyword>
<evidence type="ECO:0000313" key="4">
    <source>
        <dbReference type="Proteomes" id="UP000067689"/>
    </source>
</evidence>